<organism evidence="2 3">
    <name type="scientific">Diaphorina citri</name>
    <name type="common">Asian citrus psyllid</name>
    <dbReference type="NCBI Taxonomy" id="121845"/>
    <lineage>
        <taxon>Eukaryota</taxon>
        <taxon>Metazoa</taxon>
        <taxon>Ecdysozoa</taxon>
        <taxon>Arthropoda</taxon>
        <taxon>Hexapoda</taxon>
        <taxon>Insecta</taxon>
        <taxon>Pterygota</taxon>
        <taxon>Neoptera</taxon>
        <taxon>Paraneoptera</taxon>
        <taxon>Hemiptera</taxon>
        <taxon>Sternorrhyncha</taxon>
        <taxon>Psylloidea</taxon>
        <taxon>Psyllidae</taxon>
        <taxon>Diaphorininae</taxon>
        <taxon>Diaphorina</taxon>
    </lineage>
</organism>
<dbReference type="GO" id="GO:0007165">
    <property type="term" value="P:signal transduction"/>
    <property type="evidence" value="ECO:0007669"/>
    <property type="project" value="InterPro"/>
</dbReference>
<gene>
    <name evidence="3" type="primary">LOC103510701</name>
</gene>
<keyword evidence="1" id="KW-0175">Coiled coil</keyword>
<dbReference type="InterPro" id="IPR016346">
    <property type="entry name" value="G-protein_beta_1-5"/>
</dbReference>
<keyword evidence="2" id="KW-1185">Reference proteome</keyword>
<dbReference type="Gene3D" id="2.130.10.10">
    <property type="entry name" value="YVTN repeat-like/Quinoprotein amine dehydrogenase"/>
    <property type="match status" value="1"/>
</dbReference>
<reference evidence="3" key="1">
    <citation type="submission" date="2025-08" db="UniProtKB">
        <authorList>
            <consortium name="RefSeq"/>
        </authorList>
    </citation>
    <scope>IDENTIFICATION</scope>
</reference>
<dbReference type="KEGG" id="dci:103510701"/>
<dbReference type="AlphaFoldDB" id="A0A3Q0J1B8"/>
<dbReference type="InterPro" id="IPR015943">
    <property type="entry name" value="WD40/YVTN_repeat-like_dom_sf"/>
</dbReference>
<dbReference type="InterPro" id="IPR036322">
    <property type="entry name" value="WD40_repeat_dom_sf"/>
</dbReference>
<evidence type="ECO:0000313" key="3">
    <source>
        <dbReference type="RefSeq" id="XP_026680495.1"/>
    </source>
</evidence>
<dbReference type="PaxDb" id="121845-A0A3Q0J1B8"/>
<evidence type="ECO:0000256" key="1">
    <source>
        <dbReference type="SAM" id="Coils"/>
    </source>
</evidence>
<name>A0A3Q0J1B8_DIACI</name>
<proteinExistence type="predicted"/>
<sequence>MGKIDMSQEGTSMKSESIEALTREAESLKHKLEEERQKLNDVTLATVADRLETITFINIKTRKTLKGHVSKVLCSDWSPDKRHLVSCSQVKIFQQASLMCFNY</sequence>
<protein>
    <submittedName>
        <fullName evidence="3">Guanine nucleotide-binding protein subunit beta-2-like</fullName>
    </submittedName>
</protein>
<dbReference type="SUPFAM" id="SSF50978">
    <property type="entry name" value="WD40 repeat-like"/>
    <property type="match status" value="1"/>
</dbReference>
<dbReference type="Proteomes" id="UP000079169">
    <property type="component" value="Unplaced"/>
</dbReference>
<dbReference type="GeneID" id="103510701"/>
<feature type="coiled-coil region" evidence="1">
    <location>
        <begin position="15"/>
        <end position="45"/>
    </location>
</feature>
<dbReference type="STRING" id="121845.A0A3Q0J1B8"/>
<evidence type="ECO:0000313" key="2">
    <source>
        <dbReference type="Proteomes" id="UP000079169"/>
    </source>
</evidence>
<dbReference type="PANTHER" id="PTHR19850">
    <property type="entry name" value="GUANINE NUCLEOTIDE-BINDING PROTEIN BETA G PROTEIN BETA"/>
    <property type="match status" value="1"/>
</dbReference>
<dbReference type="RefSeq" id="XP_026680495.1">
    <property type="nucleotide sequence ID" value="XM_026824694.1"/>
</dbReference>
<accession>A0A3Q0J1B8</accession>